<dbReference type="InterPro" id="IPR023155">
    <property type="entry name" value="Cyt_c-552/4"/>
</dbReference>
<dbReference type="SUPFAM" id="SSF48695">
    <property type="entry name" value="Multiheme cytochromes"/>
    <property type="match status" value="1"/>
</dbReference>
<dbReference type="OrthoDB" id="9814800at2"/>
<dbReference type="InterPro" id="IPR036280">
    <property type="entry name" value="Multihaem_cyt_sf"/>
</dbReference>
<evidence type="ECO:0000313" key="3">
    <source>
        <dbReference type="EMBL" id="SKA69153.1"/>
    </source>
</evidence>
<dbReference type="Proteomes" id="UP000189733">
    <property type="component" value="Unassembled WGS sequence"/>
</dbReference>
<sequence length="149" mass="16256">MRVCVLSILFLVSFFVMTGAATAGDYVGSKACAECHEEEYGRYSQHSKKAQSWESIQVMASDLTAQEVQGCYECHTTGYGKGGFQDYASTPELSDVGCESCHGPGAQHAEDGDPASIRRTPELKDCTRCHNQERVRAFGFKPLIHSGAH</sequence>
<dbReference type="EMBL" id="FUYA01000003">
    <property type="protein sequence ID" value="SKA69153.1"/>
    <property type="molecule type" value="Genomic_DNA"/>
</dbReference>
<proteinExistence type="predicted"/>
<accession>A0A1T4VVY3</accession>
<reference evidence="3 4" key="1">
    <citation type="submission" date="2017-02" db="EMBL/GenBank/DDBJ databases">
        <authorList>
            <person name="Peterson S.W."/>
        </authorList>
    </citation>
    <scope>NUCLEOTIDE SEQUENCE [LARGE SCALE GENOMIC DNA]</scope>
    <source>
        <strain evidence="3 4">DSM 18034</strain>
    </source>
</reference>
<feature type="signal peptide" evidence="1">
    <location>
        <begin position="1"/>
        <end position="23"/>
    </location>
</feature>
<feature type="domain" description="Cytochrome c-552/4" evidence="2">
    <location>
        <begin position="31"/>
        <end position="103"/>
    </location>
</feature>
<name>A0A1T4VVY3_9BACT</name>
<gene>
    <name evidence="3" type="ORF">SAMN02745702_01047</name>
</gene>
<keyword evidence="4" id="KW-1185">Reference proteome</keyword>
<dbReference type="STRING" id="1121442.SAMN02745702_01047"/>
<keyword evidence="1" id="KW-0732">Signal</keyword>
<protein>
    <submittedName>
        <fullName evidence="3">Cytochrome c554 and c-prime</fullName>
    </submittedName>
</protein>
<dbReference type="Pfam" id="PF13435">
    <property type="entry name" value="Cytochrome_C554"/>
    <property type="match status" value="1"/>
</dbReference>
<organism evidence="3 4">
    <name type="scientific">Desulfobaculum bizertense DSM 18034</name>
    <dbReference type="NCBI Taxonomy" id="1121442"/>
    <lineage>
        <taxon>Bacteria</taxon>
        <taxon>Pseudomonadati</taxon>
        <taxon>Thermodesulfobacteriota</taxon>
        <taxon>Desulfovibrionia</taxon>
        <taxon>Desulfovibrionales</taxon>
        <taxon>Desulfovibrionaceae</taxon>
        <taxon>Desulfobaculum</taxon>
    </lineage>
</organism>
<dbReference type="Gene3D" id="1.10.1130.10">
    <property type="entry name" value="Flavocytochrome C3, Chain A"/>
    <property type="match status" value="1"/>
</dbReference>
<feature type="chain" id="PRO_5012594610" evidence="1">
    <location>
        <begin position="24"/>
        <end position="149"/>
    </location>
</feature>
<evidence type="ECO:0000313" key="4">
    <source>
        <dbReference type="Proteomes" id="UP000189733"/>
    </source>
</evidence>
<evidence type="ECO:0000259" key="2">
    <source>
        <dbReference type="Pfam" id="PF13435"/>
    </source>
</evidence>
<evidence type="ECO:0000256" key="1">
    <source>
        <dbReference type="SAM" id="SignalP"/>
    </source>
</evidence>
<dbReference type="RefSeq" id="WP_078684353.1">
    <property type="nucleotide sequence ID" value="NZ_FUYA01000003.1"/>
</dbReference>
<dbReference type="AlphaFoldDB" id="A0A1T4VVY3"/>